<dbReference type="AlphaFoldDB" id="A0A814FUU7"/>
<dbReference type="EMBL" id="CAJOBC010002949">
    <property type="protein sequence ID" value="CAF3759741.1"/>
    <property type="molecule type" value="Genomic_DNA"/>
</dbReference>
<dbReference type="Proteomes" id="UP000681722">
    <property type="component" value="Unassembled WGS sequence"/>
</dbReference>
<gene>
    <name evidence="1" type="ORF">GPM918_LOCUS13082</name>
    <name evidence="2" type="ORF">SRO942_LOCUS13082</name>
</gene>
<protein>
    <submittedName>
        <fullName evidence="1">Uncharacterized protein</fullName>
    </submittedName>
</protein>
<keyword evidence="3" id="KW-1185">Reference proteome</keyword>
<reference evidence="1" key="1">
    <citation type="submission" date="2021-02" db="EMBL/GenBank/DDBJ databases">
        <authorList>
            <person name="Nowell W R."/>
        </authorList>
    </citation>
    <scope>NUCLEOTIDE SEQUENCE</scope>
</reference>
<name>A0A814FUU7_9BILA</name>
<evidence type="ECO:0000313" key="2">
    <source>
        <dbReference type="EMBL" id="CAF3759741.1"/>
    </source>
</evidence>
<accession>A0A814FUU7</accession>
<evidence type="ECO:0000313" key="1">
    <source>
        <dbReference type="EMBL" id="CAF0987579.1"/>
    </source>
</evidence>
<sequence>MEDEQSLTKTFSSECTTNVDIQPRHKIPETRNFEPYLVIWCQSNVSSIQNTCCIQLELRRTINFIKTFDNIDECQQHIETIRGDKIILIISQHYVEALLSQILDLKQLIAVYIYDENEQNDNRNKPCQMIKGILSNSNNLIKQISDDLVKLQKTDDREMPMTIFDQTATGSLRNKTFSRENGKDGGDYLMESALA</sequence>
<organism evidence="1 3">
    <name type="scientific">Didymodactylos carnosus</name>
    <dbReference type="NCBI Taxonomy" id="1234261"/>
    <lineage>
        <taxon>Eukaryota</taxon>
        <taxon>Metazoa</taxon>
        <taxon>Spiralia</taxon>
        <taxon>Gnathifera</taxon>
        <taxon>Rotifera</taxon>
        <taxon>Eurotatoria</taxon>
        <taxon>Bdelloidea</taxon>
        <taxon>Philodinida</taxon>
        <taxon>Philodinidae</taxon>
        <taxon>Didymodactylos</taxon>
    </lineage>
</organism>
<comment type="caution">
    <text evidence="1">The sequence shown here is derived from an EMBL/GenBank/DDBJ whole genome shotgun (WGS) entry which is preliminary data.</text>
</comment>
<dbReference type="Proteomes" id="UP000663829">
    <property type="component" value="Unassembled WGS sequence"/>
</dbReference>
<evidence type="ECO:0000313" key="3">
    <source>
        <dbReference type="Proteomes" id="UP000663829"/>
    </source>
</evidence>
<dbReference type="EMBL" id="CAJNOQ010002949">
    <property type="protein sequence ID" value="CAF0987579.1"/>
    <property type="molecule type" value="Genomic_DNA"/>
</dbReference>
<proteinExistence type="predicted"/>